<evidence type="ECO:0000313" key="5">
    <source>
        <dbReference type="Proteomes" id="UP000015101"/>
    </source>
</evidence>
<dbReference type="InParanoid" id="T1F439"/>
<name>T1F439_HELRO</name>
<dbReference type="EMBL" id="AMQM01003848">
    <property type="status" value="NOT_ANNOTATED_CDS"/>
    <property type="molecule type" value="Genomic_DNA"/>
</dbReference>
<reference evidence="5" key="1">
    <citation type="submission" date="2012-12" db="EMBL/GenBank/DDBJ databases">
        <authorList>
            <person name="Hellsten U."/>
            <person name="Grimwood J."/>
            <person name="Chapman J.A."/>
            <person name="Shapiro H."/>
            <person name="Aerts A."/>
            <person name="Otillar R.P."/>
            <person name="Terry A.Y."/>
            <person name="Boore J.L."/>
            <person name="Simakov O."/>
            <person name="Marletaz F."/>
            <person name="Cho S.-J."/>
            <person name="Edsinger-Gonzales E."/>
            <person name="Havlak P."/>
            <person name="Kuo D.-H."/>
            <person name="Larsson T."/>
            <person name="Lv J."/>
            <person name="Arendt D."/>
            <person name="Savage R."/>
            <person name="Osoegawa K."/>
            <person name="de Jong P."/>
            <person name="Lindberg D.R."/>
            <person name="Seaver E.C."/>
            <person name="Weisblat D.A."/>
            <person name="Putnam N.H."/>
            <person name="Grigoriev I.V."/>
            <person name="Rokhsar D.S."/>
        </authorList>
    </citation>
    <scope>NUCLEOTIDE SEQUENCE</scope>
</reference>
<gene>
    <name evidence="4" type="primary">20203588</name>
    <name evidence="3" type="ORF">HELRODRAFT_171320</name>
</gene>
<dbReference type="EnsemblMetazoa" id="HelroT171320">
    <property type="protein sequence ID" value="HelroP171320"/>
    <property type="gene ID" value="HelroG171320"/>
</dbReference>
<keyword evidence="1" id="KW-0175">Coiled coil</keyword>
<proteinExistence type="predicted"/>
<dbReference type="RefSeq" id="XP_009016295.1">
    <property type="nucleotide sequence ID" value="XM_009018047.1"/>
</dbReference>
<organism evidence="4 5">
    <name type="scientific">Helobdella robusta</name>
    <name type="common">Californian leech</name>
    <dbReference type="NCBI Taxonomy" id="6412"/>
    <lineage>
        <taxon>Eukaryota</taxon>
        <taxon>Metazoa</taxon>
        <taxon>Spiralia</taxon>
        <taxon>Lophotrochozoa</taxon>
        <taxon>Annelida</taxon>
        <taxon>Clitellata</taxon>
        <taxon>Hirudinea</taxon>
        <taxon>Rhynchobdellida</taxon>
        <taxon>Glossiphoniidae</taxon>
        <taxon>Helobdella</taxon>
    </lineage>
</organism>
<evidence type="ECO:0000256" key="2">
    <source>
        <dbReference type="SAM" id="SignalP"/>
    </source>
</evidence>
<evidence type="ECO:0000256" key="1">
    <source>
        <dbReference type="SAM" id="Coils"/>
    </source>
</evidence>
<dbReference type="Proteomes" id="UP000015101">
    <property type="component" value="Unassembled WGS sequence"/>
</dbReference>
<evidence type="ECO:0000313" key="3">
    <source>
        <dbReference type="EMBL" id="ESO05662.1"/>
    </source>
</evidence>
<protein>
    <submittedName>
        <fullName evidence="3 4">Uncharacterized protein</fullName>
    </submittedName>
</protein>
<keyword evidence="5" id="KW-1185">Reference proteome</keyword>
<sequence length="165" mass="18876">MCTCRRDGSHLVPNWVLSLLISVQHLMNTGEHVHQLSCNESEGPLECEADATQLIRSSLKTVMCEHNACIYTTLYAPSPHPTPPHHTSPHLTLTHLIPVHPPNTQEYLLTEPIVKKIQGEEVMKKMKRKLEELLNERVEAVELKVKTKTMSIKKCKEEKNDVKWK</sequence>
<feature type="signal peptide" evidence="2">
    <location>
        <begin position="1"/>
        <end position="25"/>
    </location>
</feature>
<feature type="coiled-coil region" evidence="1">
    <location>
        <begin position="116"/>
        <end position="143"/>
    </location>
</feature>
<accession>T1F439</accession>
<feature type="chain" id="PRO_5010980295" evidence="2">
    <location>
        <begin position="26"/>
        <end position="165"/>
    </location>
</feature>
<reference evidence="3 5" key="2">
    <citation type="journal article" date="2013" name="Nature">
        <title>Insights into bilaterian evolution from three spiralian genomes.</title>
        <authorList>
            <person name="Simakov O."/>
            <person name="Marletaz F."/>
            <person name="Cho S.J."/>
            <person name="Edsinger-Gonzales E."/>
            <person name="Havlak P."/>
            <person name="Hellsten U."/>
            <person name="Kuo D.H."/>
            <person name="Larsson T."/>
            <person name="Lv J."/>
            <person name="Arendt D."/>
            <person name="Savage R."/>
            <person name="Osoegawa K."/>
            <person name="de Jong P."/>
            <person name="Grimwood J."/>
            <person name="Chapman J.A."/>
            <person name="Shapiro H."/>
            <person name="Aerts A."/>
            <person name="Otillar R.P."/>
            <person name="Terry A.Y."/>
            <person name="Boore J.L."/>
            <person name="Grigoriev I.V."/>
            <person name="Lindberg D.R."/>
            <person name="Seaver E.C."/>
            <person name="Weisblat D.A."/>
            <person name="Putnam N.H."/>
            <person name="Rokhsar D.S."/>
        </authorList>
    </citation>
    <scope>NUCLEOTIDE SEQUENCE</scope>
</reference>
<dbReference type="CTD" id="20203588"/>
<keyword evidence="2" id="KW-0732">Signal</keyword>
<dbReference type="EMBL" id="KB096325">
    <property type="protein sequence ID" value="ESO05662.1"/>
    <property type="molecule type" value="Genomic_DNA"/>
</dbReference>
<evidence type="ECO:0000313" key="4">
    <source>
        <dbReference type="EnsemblMetazoa" id="HelroP171320"/>
    </source>
</evidence>
<dbReference type="HOGENOM" id="CLU_1612604_0_0_1"/>
<dbReference type="AlphaFoldDB" id="T1F439"/>
<dbReference type="KEGG" id="hro:HELRODRAFT_171320"/>
<reference evidence="4" key="3">
    <citation type="submission" date="2015-06" db="UniProtKB">
        <authorList>
            <consortium name="EnsemblMetazoa"/>
        </authorList>
    </citation>
    <scope>IDENTIFICATION</scope>
</reference>
<dbReference type="GeneID" id="20203588"/>